<evidence type="ECO:0000313" key="3">
    <source>
        <dbReference type="EMBL" id="CAJ1942890.1"/>
    </source>
</evidence>
<evidence type="ECO:0000313" key="4">
    <source>
        <dbReference type="Proteomes" id="UP001295423"/>
    </source>
</evidence>
<keyword evidence="2" id="KW-0472">Membrane</keyword>
<feature type="compositionally biased region" description="Low complexity" evidence="1">
    <location>
        <begin position="40"/>
        <end position="53"/>
    </location>
</feature>
<keyword evidence="2" id="KW-1133">Transmembrane helix</keyword>
<feature type="region of interest" description="Disordered" evidence="1">
    <location>
        <begin position="112"/>
        <end position="147"/>
    </location>
</feature>
<evidence type="ECO:0000256" key="1">
    <source>
        <dbReference type="SAM" id="MobiDB-lite"/>
    </source>
</evidence>
<accession>A0AAD2CQB0</accession>
<protein>
    <submittedName>
        <fullName evidence="3">Uncharacterized protein</fullName>
    </submittedName>
</protein>
<gene>
    <name evidence="3" type="ORF">CYCCA115_LOCUS8172</name>
</gene>
<feature type="region of interest" description="Disordered" evidence="1">
    <location>
        <begin position="33"/>
        <end position="81"/>
    </location>
</feature>
<dbReference type="EMBL" id="CAKOGP040001112">
    <property type="protein sequence ID" value="CAJ1942890.1"/>
    <property type="molecule type" value="Genomic_DNA"/>
</dbReference>
<name>A0AAD2CQB0_9STRA</name>
<comment type="caution">
    <text evidence="3">The sequence shown here is derived from an EMBL/GenBank/DDBJ whole genome shotgun (WGS) entry which is preliminary data.</text>
</comment>
<organism evidence="3 4">
    <name type="scientific">Cylindrotheca closterium</name>
    <dbReference type="NCBI Taxonomy" id="2856"/>
    <lineage>
        <taxon>Eukaryota</taxon>
        <taxon>Sar</taxon>
        <taxon>Stramenopiles</taxon>
        <taxon>Ochrophyta</taxon>
        <taxon>Bacillariophyta</taxon>
        <taxon>Bacillariophyceae</taxon>
        <taxon>Bacillariophycidae</taxon>
        <taxon>Bacillariales</taxon>
        <taxon>Bacillariaceae</taxon>
        <taxon>Cylindrotheca</taxon>
    </lineage>
</organism>
<feature type="compositionally biased region" description="Acidic residues" evidence="1">
    <location>
        <begin position="127"/>
        <end position="141"/>
    </location>
</feature>
<sequence length="271" mass="29934">MEDINLGIIAAGLAGLATVLYYFFYNKVTPSEATGKDATSKSQSNESKSTSTTLKNVWDVSKNSKTSHTKQHHDDKPFGSKYYYAHNNPNATGGYKDGLKMEDYVMNGPRLLSKGGKTVESSGSSNLEDDSGEEAEPTETEIEVKPEISTSLRPTRTITKYLWDDPGNSNGIATIRIDTLPDKHGKSVDWKDVTVTNITAELAGEGMLLKVESKECDYQLKIPKLYGDASEVKAVSKAKRLLVKITKKKNAVLVKRKESNMDAWPQPHRKI</sequence>
<reference evidence="3" key="1">
    <citation type="submission" date="2023-08" db="EMBL/GenBank/DDBJ databases">
        <authorList>
            <person name="Audoor S."/>
            <person name="Bilcke G."/>
        </authorList>
    </citation>
    <scope>NUCLEOTIDE SEQUENCE</scope>
</reference>
<dbReference type="Proteomes" id="UP001295423">
    <property type="component" value="Unassembled WGS sequence"/>
</dbReference>
<keyword evidence="4" id="KW-1185">Reference proteome</keyword>
<proteinExistence type="predicted"/>
<dbReference type="AlphaFoldDB" id="A0AAD2CQB0"/>
<feature type="transmembrane region" description="Helical" evidence="2">
    <location>
        <begin position="6"/>
        <end position="24"/>
    </location>
</feature>
<evidence type="ECO:0000256" key="2">
    <source>
        <dbReference type="SAM" id="Phobius"/>
    </source>
</evidence>
<keyword evidence="2" id="KW-0812">Transmembrane</keyword>